<dbReference type="AlphaFoldDB" id="A0A4S2D930"/>
<reference evidence="1 2" key="1">
    <citation type="submission" date="2019-04" db="EMBL/GenBank/DDBJ databases">
        <title>Microbes associate with the intestines of laboratory mice.</title>
        <authorList>
            <person name="Navarre W."/>
            <person name="Wong E."/>
            <person name="Huang K."/>
            <person name="Tropini C."/>
            <person name="Ng K."/>
            <person name="Yu B."/>
        </authorList>
    </citation>
    <scope>NUCLEOTIDE SEQUENCE [LARGE SCALE GENOMIC DNA]</scope>
    <source>
        <strain evidence="1 2">NM63_1-25</strain>
    </source>
</reference>
<dbReference type="Proteomes" id="UP000309566">
    <property type="component" value="Unassembled WGS sequence"/>
</dbReference>
<gene>
    <name evidence="1" type="ORF">E5353_07110</name>
</gene>
<proteinExistence type="predicted"/>
<sequence>MNRLTNKRLVKFLMDYRGIEMISVTDKNIVVQVSKKFTPAQAEELCRKVGHTNDFKAATGAGNNYIIFPRF</sequence>
<name>A0A4S2D930_9BACE</name>
<dbReference type="RefSeq" id="WP_135999384.1">
    <property type="nucleotide sequence ID" value="NZ_CAQOQR010000125.1"/>
</dbReference>
<evidence type="ECO:0000313" key="2">
    <source>
        <dbReference type="Proteomes" id="UP000309566"/>
    </source>
</evidence>
<accession>A0A4S2D930</accession>
<organism evidence="1 2">
    <name type="scientific">Bacteroides caecimuris</name>
    <dbReference type="NCBI Taxonomy" id="1796613"/>
    <lineage>
        <taxon>Bacteria</taxon>
        <taxon>Pseudomonadati</taxon>
        <taxon>Bacteroidota</taxon>
        <taxon>Bacteroidia</taxon>
        <taxon>Bacteroidales</taxon>
        <taxon>Bacteroidaceae</taxon>
        <taxon>Bacteroides</taxon>
    </lineage>
</organism>
<comment type="caution">
    <text evidence="1">The sequence shown here is derived from an EMBL/GenBank/DDBJ whole genome shotgun (WGS) entry which is preliminary data.</text>
</comment>
<evidence type="ECO:0000313" key="1">
    <source>
        <dbReference type="EMBL" id="TGY38258.1"/>
    </source>
</evidence>
<protein>
    <submittedName>
        <fullName evidence="1">Uncharacterized protein</fullName>
    </submittedName>
</protein>
<dbReference type="EMBL" id="SRYX01000020">
    <property type="protein sequence ID" value="TGY38258.1"/>
    <property type="molecule type" value="Genomic_DNA"/>
</dbReference>